<keyword evidence="4" id="KW-0813">Transport</keyword>
<dbReference type="GO" id="GO:0007154">
    <property type="term" value="P:cell communication"/>
    <property type="evidence" value="ECO:0007669"/>
    <property type="project" value="InterPro"/>
</dbReference>
<protein>
    <recommendedName>
        <fullName evidence="6">Calx-beta domain-containing protein</fullName>
    </recommendedName>
</protein>
<name>A0A919NAH5_9ACTN</name>
<keyword evidence="4" id="KW-0406">Ion transport</keyword>
<keyword evidence="8" id="KW-1185">Reference proteome</keyword>
<feature type="chain" id="PRO_5037172830" description="Calx-beta domain-containing protein" evidence="5">
    <location>
        <begin position="51"/>
        <end position="1122"/>
    </location>
</feature>
<dbReference type="Pfam" id="PF03160">
    <property type="entry name" value="Calx-beta"/>
    <property type="match status" value="4"/>
</dbReference>
<reference evidence="7" key="1">
    <citation type="submission" date="2021-01" db="EMBL/GenBank/DDBJ databases">
        <title>Whole genome shotgun sequence of Actinoplanes siamensis NBRC 109076.</title>
        <authorList>
            <person name="Komaki H."/>
            <person name="Tamura T."/>
        </authorList>
    </citation>
    <scope>NUCLEOTIDE SEQUENCE</scope>
    <source>
        <strain evidence="7">NBRC 109076</strain>
    </source>
</reference>
<dbReference type="SUPFAM" id="SSF141072">
    <property type="entry name" value="CalX-like"/>
    <property type="match status" value="5"/>
</dbReference>
<evidence type="ECO:0000256" key="5">
    <source>
        <dbReference type="SAM" id="SignalP"/>
    </source>
</evidence>
<dbReference type="AlphaFoldDB" id="A0A919NAH5"/>
<proteinExistence type="predicted"/>
<dbReference type="GO" id="GO:0030001">
    <property type="term" value="P:metal ion transport"/>
    <property type="evidence" value="ECO:0007669"/>
    <property type="project" value="TreeGrafter"/>
</dbReference>
<feature type="signal peptide" evidence="5">
    <location>
        <begin position="1"/>
        <end position="50"/>
    </location>
</feature>
<evidence type="ECO:0000259" key="6">
    <source>
        <dbReference type="SMART" id="SM00237"/>
    </source>
</evidence>
<feature type="domain" description="Calx-beta" evidence="6">
    <location>
        <begin position="812"/>
        <end position="917"/>
    </location>
</feature>
<evidence type="ECO:0000313" key="8">
    <source>
        <dbReference type="Proteomes" id="UP000629619"/>
    </source>
</evidence>
<keyword evidence="2" id="KW-0677">Repeat</keyword>
<dbReference type="EMBL" id="BOMW01000051">
    <property type="protein sequence ID" value="GIF07542.1"/>
    <property type="molecule type" value="Genomic_DNA"/>
</dbReference>
<evidence type="ECO:0000256" key="3">
    <source>
        <dbReference type="ARBA" id="ARBA00022837"/>
    </source>
</evidence>
<evidence type="ECO:0000256" key="1">
    <source>
        <dbReference type="ARBA" id="ARBA00022729"/>
    </source>
</evidence>
<feature type="domain" description="Calx-beta" evidence="6">
    <location>
        <begin position="452"/>
        <end position="546"/>
    </location>
</feature>
<sequence length="1122" mass="114806">MRHRPIQAAPRERVPIALWGSTRIRQVLASVAVSAAALVPATFVASPASAAAIPNLTISPAGVWEGGTASFTVTYTGTTSSGAVTFDTAGSAENSNLTATKGTDFTGTPSVASYTFPGTAAGGTNSITVTVDTTADASAESDETFQLTATAGSNTSTGTGTIWEPDPNNEITLAGPSAAVPETAVGGNQPTVTITATSTNPQDHDVVIPVRTANAVLDLDNTPGPDTPNFTTAWATPSGNANRDYTALPADAVITIPANQTSGSTTVTLWDDTSDENDTQYFNVEQDPDRATLGGAVVSAQSAVRIGIKDDDALPVATIADATSVVEGNRLVFPLNLTNPSEKGVPLDVTAAGDTVGGTAGAAKVDPTDDGTDTDVILTTAQAHTTIPKYASTSNLSLTTTTNPTGPNAFEGPEGVKVTIAEPVSGATSKLGAKTTATGIVTDVGQMKTVYYGVTSGPTNNTDRAFIEGSNGPVERNIFVKFDTPAPQAAVLNYTFADGTAKNGEDFTATGGSVTLPKDATEVKIPITINGDRTAEPNEDFNLVVTSPSGVVDEAFLGEQRFTITDDDAAPTWTTEDIKVQEGNTGTTLARVPIRLSAAAPADLTFTVASVADAGAEDNTTTYGSNDYDTPTATTVTVKAGETVGYYDVPVNGDDIYERDEAFTVTFTPPISGLTPSPATTRTQSRVTIGNDDAMPKMQFSQGTVAEGGSIPITGTIVGTSQYPYDLGVTVGGGATNPATAGADYQLPDNLANWTLHVRPGEYGDLAGSPFFITNPPVISVLNDTIDEPTETLDMTVNETSSILTGFATSATTVKIADDPLDLPPAATIQAEVTADEVDGTATVPVSMTFTGDATSTVQTVTIPYYTADGTAKVGQDYKLAKGTLSIPPGTMNAVIKVPLINDPNVEPDEFFSVRLGTPQPLGASVINGDSTVTIKSDDTTVPVAPTLTLTGPSRGAGSVTASGKATAGTTVTLYGAALPTTAKTGMKAVATTTATSSGTYKFSPRAISTGWAFYVKTSAGSTSVKTVRLTQSPSLSVSTSKGKLAVTVIGNPKASGQTVTIQRKSGNSWVKVGSGKTTSTGFKGSWSFRSGTKLTVRALVSGNTSTGINAGYSASKSITIK</sequence>
<evidence type="ECO:0000256" key="2">
    <source>
        <dbReference type="ARBA" id="ARBA00022737"/>
    </source>
</evidence>
<dbReference type="Gene3D" id="2.60.40.2030">
    <property type="match status" value="5"/>
</dbReference>
<dbReference type="SMART" id="SM00237">
    <property type="entry name" value="Calx_beta"/>
    <property type="match status" value="2"/>
</dbReference>
<dbReference type="GO" id="GO:0016020">
    <property type="term" value="C:membrane"/>
    <property type="evidence" value="ECO:0007669"/>
    <property type="project" value="InterPro"/>
</dbReference>
<evidence type="ECO:0000313" key="7">
    <source>
        <dbReference type="EMBL" id="GIF07542.1"/>
    </source>
</evidence>
<dbReference type="InterPro" id="IPR038081">
    <property type="entry name" value="CalX-like_sf"/>
</dbReference>
<organism evidence="7 8">
    <name type="scientific">Actinoplanes siamensis</name>
    <dbReference type="NCBI Taxonomy" id="1223317"/>
    <lineage>
        <taxon>Bacteria</taxon>
        <taxon>Bacillati</taxon>
        <taxon>Actinomycetota</taxon>
        <taxon>Actinomycetes</taxon>
        <taxon>Micromonosporales</taxon>
        <taxon>Micromonosporaceae</taxon>
        <taxon>Actinoplanes</taxon>
    </lineage>
</organism>
<dbReference type="Proteomes" id="UP000629619">
    <property type="component" value="Unassembled WGS sequence"/>
</dbReference>
<dbReference type="InterPro" id="IPR003644">
    <property type="entry name" value="Calx_beta"/>
</dbReference>
<keyword evidence="3" id="KW-0106">Calcium</keyword>
<accession>A0A919NAH5</accession>
<gene>
    <name evidence="7" type="ORF">Asi03nite_50800</name>
</gene>
<dbReference type="PANTHER" id="PTHR11878">
    <property type="entry name" value="SODIUM/CALCIUM EXCHANGER"/>
    <property type="match status" value="1"/>
</dbReference>
<evidence type="ECO:0000256" key="4">
    <source>
        <dbReference type="ARBA" id="ARBA00023065"/>
    </source>
</evidence>
<dbReference type="InterPro" id="IPR051171">
    <property type="entry name" value="CaCA"/>
</dbReference>
<comment type="caution">
    <text evidence="7">The sequence shown here is derived from an EMBL/GenBank/DDBJ whole genome shotgun (WGS) entry which is preliminary data.</text>
</comment>
<keyword evidence="1 5" id="KW-0732">Signal</keyword>
<dbReference type="PANTHER" id="PTHR11878:SF65">
    <property type="entry name" value="NA_CA-EXCHANGE PROTEIN, ISOFORM G"/>
    <property type="match status" value="1"/>
</dbReference>